<gene>
    <name evidence="3" type="ORF">NHU_00564</name>
</gene>
<dbReference type="SUPFAM" id="SSF51735">
    <property type="entry name" value="NAD(P)-binding Rossmann-fold domains"/>
    <property type="match status" value="1"/>
</dbReference>
<dbReference type="InterPro" id="IPR036291">
    <property type="entry name" value="NAD(P)-bd_dom_sf"/>
</dbReference>
<evidence type="ECO:0000256" key="1">
    <source>
        <dbReference type="ARBA" id="ARBA00023027"/>
    </source>
</evidence>
<keyword evidence="1" id="KW-0520">NAD</keyword>
<dbReference type="AlphaFoldDB" id="A0A0D6AXV8"/>
<dbReference type="KEGG" id="rsu:NHU_00564"/>
<dbReference type="EMBL" id="AP014800">
    <property type="protein sequence ID" value="BAQ67733.1"/>
    <property type="molecule type" value="Genomic_DNA"/>
</dbReference>
<dbReference type="Pfam" id="PF01370">
    <property type="entry name" value="Epimerase"/>
    <property type="match status" value="1"/>
</dbReference>
<dbReference type="Proteomes" id="UP000064912">
    <property type="component" value="Chromosome"/>
</dbReference>
<accession>A0A0D6AXV8</accession>
<evidence type="ECO:0000313" key="4">
    <source>
        <dbReference type="Proteomes" id="UP000064912"/>
    </source>
</evidence>
<dbReference type="InterPro" id="IPR001509">
    <property type="entry name" value="Epimerase_deHydtase"/>
</dbReference>
<name>A0A0D6AXV8_RHOSU</name>
<dbReference type="PANTHER" id="PTHR43574">
    <property type="entry name" value="EPIMERASE-RELATED"/>
    <property type="match status" value="1"/>
</dbReference>
<dbReference type="eggNOG" id="COG0451">
    <property type="taxonomic scope" value="Bacteria"/>
</dbReference>
<sequence>MTAELTVIPSSTEPTPTARPLAGRHLFVFGAGFCAGLVALRAQAAGARVSATTRDPLRAAELIEQGIGMHLFDAAASGRRAALAEMLEGVTDLLISIPPGEGGCPALSALTAAGALPSGLGWIGYLSSTGVYGDCGGAWIDETRSPAPQTADARARLIAERDWAALAAERGAALDILRLSGLYGPGRRNALDRMRSPGTQAVLRHGQVFNRIHVEDAAGAILAAMSAPAGLRRLNLTDDLPAPAHALLDHAARLLGRPPAPRVPFDAAGLPPGAAAFWAENRRIRNDRLKALPGFALRYPTYREGLAAILADERASATTAAE</sequence>
<protein>
    <submittedName>
        <fullName evidence="3">NAD-dependent epimerase/dehydratase</fullName>
    </submittedName>
</protein>
<evidence type="ECO:0000259" key="2">
    <source>
        <dbReference type="Pfam" id="PF01370"/>
    </source>
</evidence>
<dbReference type="PATRIC" id="fig|35806.4.peg.580"/>
<feature type="domain" description="NAD-dependent epimerase/dehydratase" evidence="2">
    <location>
        <begin position="125"/>
        <end position="229"/>
    </location>
</feature>
<dbReference type="Gene3D" id="3.40.50.720">
    <property type="entry name" value="NAD(P)-binding Rossmann-like Domain"/>
    <property type="match status" value="1"/>
</dbReference>
<evidence type="ECO:0000313" key="3">
    <source>
        <dbReference type="EMBL" id="BAQ67733.1"/>
    </source>
</evidence>
<reference evidence="3 4" key="1">
    <citation type="submission" date="2015-02" db="EMBL/GenBank/DDBJ databases">
        <title>Genome sequene of Rhodovulum sulfidophilum DSM 2351.</title>
        <authorList>
            <person name="Nagao N."/>
        </authorList>
    </citation>
    <scope>NUCLEOTIDE SEQUENCE [LARGE SCALE GENOMIC DNA]</scope>
    <source>
        <strain evidence="3 4">DSM 2351</strain>
    </source>
</reference>
<proteinExistence type="predicted"/>
<organism evidence="3 4">
    <name type="scientific">Rhodovulum sulfidophilum</name>
    <name type="common">Rhodobacter sulfidophilus</name>
    <dbReference type="NCBI Taxonomy" id="35806"/>
    <lineage>
        <taxon>Bacteria</taxon>
        <taxon>Pseudomonadati</taxon>
        <taxon>Pseudomonadota</taxon>
        <taxon>Alphaproteobacteria</taxon>
        <taxon>Rhodobacterales</taxon>
        <taxon>Paracoccaceae</taxon>
        <taxon>Rhodovulum</taxon>
    </lineage>
</organism>